<feature type="region of interest" description="Disordered" evidence="3">
    <location>
        <begin position="431"/>
        <end position="507"/>
    </location>
</feature>
<dbReference type="GO" id="GO:0009306">
    <property type="term" value="P:protein secretion"/>
    <property type="evidence" value="ECO:0007669"/>
    <property type="project" value="TreeGrafter"/>
</dbReference>
<dbReference type="Proteomes" id="UP000887116">
    <property type="component" value="Unassembled WGS sequence"/>
</dbReference>
<dbReference type="InterPro" id="IPR036028">
    <property type="entry name" value="SH3-like_dom_sf"/>
</dbReference>
<dbReference type="InterPro" id="IPR051500">
    <property type="entry name" value="cTAGE_MIA/OTOR"/>
</dbReference>
<keyword evidence="5" id="KW-1185">Reference proteome</keyword>
<dbReference type="GO" id="GO:0070971">
    <property type="term" value="C:endoplasmic reticulum exit site"/>
    <property type="evidence" value="ECO:0007669"/>
    <property type="project" value="TreeGrafter"/>
</dbReference>
<evidence type="ECO:0000313" key="5">
    <source>
        <dbReference type="Proteomes" id="UP000887116"/>
    </source>
</evidence>
<feature type="coiled-coil region" evidence="2">
    <location>
        <begin position="1190"/>
        <end position="1256"/>
    </location>
</feature>
<dbReference type="SUPFAM" id="SSF50044">
    <property type="entry name" value="SH3-domain"/>
    <property type="match status" value="1"/>
</dbReference>
<feature type="compositionally biased region" description="Polar residues" evidence="3">
    <location>
        <begin position="227"/>
        <end position="244"/>
    </location>
</feature>
<dbReference type="OrthoDB" id="6022771at2759"/>
<feature type="coiled-coil region" evidence="2">
    <location>
        <begin position="1088"/>
        <end position="1136"/>
    </location>
</feature>
<feature type="compositionally biased region" description="Polar residues" evidence="3">
    <location>
        <begin position="532"/>
        <end position="577"/>
    </location>
</feature>
<feature type="compositionally biased region" description="Polar residues" evidence="3">
    <location>
        <begin position="150"/>
        <end position="169"/>
    </location>
</feature>
<sequence length="1469" mass="166470">MTCKEIGMDVPFISFLKIFYITQVLFLTIEATETYYGLCANPTCSEPIGFGIAVVKYTPGEYGRVKLFPNQEFYIYVKEYGEKKNLIGIWADGQIGYVPNNVVKETKTINRNLVPATVEFVYFQSSNLNSATSQVHVSVSRQEVVHHTSPDTYTNTYSSEQNYHSGLQDSNYYSDGSRAVENSQMYASPHVHVISSHVEATVTSQASNIAQQASGGWESSYAHHTADNSVPSSYSSNVQKTTSQETTYEQSYSQTAFENTNQSPQLNKVLQTSFSSQIQSNSPYSHNSHSREVYADNLGNGAQSYYAQSQYGAAISSQEVRNQYSQDPYASSQYSQKFNQESGWYPPSSSYDTQYRKPQEDISDTLLALKARGFDESEFKAYLSSETANVNPSHGSYHSEQKMQYNYYGNDGNYYGNDGNYYGNDGNYYGSHSSQSGHSADEKTGSYLTNLDSSMSSDSTTVKKGTDLYSGTSMKEVHSKSQVQELLSSEKVSSYQDGTSVAENAADEKTKVKSGLLSEVIPESKEEKATVTPKSDSNSISTKIESDTSSVLQEQAQNSDAQEPVAKTTTYGSDSGYILSSTSSKETILSAKTVTGTENTVILDSTVDSFSKDSYKESTVLDETEKNLRESPNSDTVGDISMNENSMDIVPNNTIVENMAAEITDRTDVSADTIAFDVTKSDYKTDIFSFNNVENMFDNIETINETDIYDKEQMHDLDKMLNISEMSDTENSGYSNAYQIRNLKGEQNTKNNQNAEASDEIDENATYSEFFLYQSIENSLGAIRSFIEILLPWIPEPLYTIIMDLESKGISPRVPVFTALSAIPCLFLIVAVVYIREKSKEKTLNAQLAFAEKNIYTFTAEKNILEEKLEKAEAEIELSKSTLNSERKFYEDLKLEVVNLNQELDKANLTLESKSDEIEAFKKQEKEFHELITEKEKVHLELTEEKNQLINQLNGQDETLIQLNNQLQQNEKELKELQEEKLQFLKTNEVYEEKLTQLQQNCNQLLKEAEIWNLRLSELNSKLNEESQAKLELEECLKTKDDEIKALTFLVESFKSYEELENTDEDEEKSKKEKLQSFLNSASISISLQNQEEENEMLMQKLAEEKNKVLDMEVELLEAKSEIDKLKLSYNHALQDKTEAQTKLDVLTNYFKDKEIQLQKQLGAQEVFREKREKDADSAERRICLIEQENASYKSQVASMKQEMEETERNLKSQIAVQEKKAHENWIAARAAERKLEDMKQEVTQLRQKLTLIEREQGNFMNSTRDDIIRPIPQRITGINDETINSQDINNSIDEPHMYRMPPIPPPMLLPDMPRDRPLPPLPPIPPPFEPPMFAPPPFGHFPPRDPMFSSEFRVTPPEFVRGRASTPPRGRQSAITDGDVGPRQSSPIGSEMRESRNSTPPHSLPDFHDIPPPPRPFFPHHRFPFRPPFRREFAQGPRPDYQMENSSARGTQPSSVPQENWPSTNSRV</sequence>
<feature type="compositionally biased region" description="Polar residues" evidence="3">
    <location>
        <begin position="446"/>
        <end position="473"/>
    </location>
</feature>
<dbReference type="GO" id="GO:0035459">
    <property type="term" value="P:vesicle cargo loading"/>
    <property type="evidence" value="ECO:0007669"/>
    <property type="project" value="TreeGrafter"/>
</dbReference>
<dbReference type="PANTHER" id="PTHR23158">
    <property type="entry name" value="MELANOMA INHIBITORY ACTIVITY-RELATED"/>
    <property type="match status" value="1"/>
</dbReference>
<protein>
    <submittedName>
        <fullName evidence="4">Transport and Golgi organization protein 1 homolog</fullName>
    </submittedName>
</protein>
<evidence type="ECO:0000313" key="4">
    <source>
        <dbReference type="EMBL" id="GFR21664.1"/>
    </source>
</evidence>
<organism evidence="4 5">
    <name type="scientific">Trichonephila clavata</name>
    <name type="common">Joro spider</name>
    <name type="synonym">Nephila clavata</name>
    <dbReference type="NCBI Taxonomy" id="2740835"/>
    <lineage>
        <taxon>Eukaryota</taxon>
        <taxon>Metazoa</taxon>
        <taxon>Ecdysozoa</taxon>
        <taxon>Arthropoda</taxon>
        <taxon>Chelicerata</taxon>
        <taxon>Arachnida</taxon>
        <taxon>Araneae</taxon>
        <taxon>Araneomorphae</taxon>
        <taxon>Entelegynae</taxon>
        <taxon>Araneoidea</taxon>
        <taxon>Nephilidae</taxon>
        <taxon>Trichonephila</taxon>
    </lineage>
</organism>
<feature type="compositionally biased region" description="Polar residues" evidence="3">
    <location>
        <begin position="630"/>
        <end position="645"/>
    </location>
</feature>
<dbReference type="EMBL" id="BMAO01018173">
    <property type="protein sequence ID" value="GFR21664.1"/>
    <property type="molecule type" value="Genomic_DNA"/>
</dbReference>
<evidence type="ECO:0000256" key="3">
    <source>
        <dbReference type="SAM" id="MobiDB-lite"/>
    </source>
</evidence>
<dbReference type="PANTHER" id="PTHR23158:SF33">
    <property type="entry name" value="TRANSPORT AND GOLGI ORGANIZATION PROTEIN 1"/>
    <property type="match status" value="1"/>
</dbReference>
<name>A0A8X6IGA8_TRICU</name>
<evidence type="ECO:0000256" key="2">
    <source>
        <dbReference type="SAM" id="Coils"/>
    </source>
</evidence>
<proteinExistence type="predicted"/>
<feature type="compositionally biased region" description="Polar residues" evidence="3">
    <location>
        <begin position="1444"/>
        <end position="1469"/>
    </location>
</feature>
<keyword evidence="1 2" id="KW-0175">Coiled coil</keyword>
<feature type="region of interest" description="Disordered" evidence="3">
    <location>
        <begin position="624"/>
        <end position="645"/>
    </location>
</feature>
<dbReference type="GO" id="GO:0006888">
    <property type="term" value="P:endoplasmic reticulum to Golgi vesicle-mediated transport"/>
    <property type="evidence" value="ECO:0007669"/>
    <property type="project" value="TreeGrafter"/>
</dbReference>
<dbReference type="GO" id="GO:0005789">
    <property type="term" value="C:endoplasmic reticulum membrane"/>
    <property type="evidence" value="ECO:0007669"/>
    <property type="project" value="TreeGrafter"/>
</dbReference>
<evidence type="ECO:0000256" key="1">
    <source>
        <dbReference type="ARBA" id="ARBA00023054"/>
    </source>
</evidence>
<feature type="region of interest" description="Disordered" evidence="3">
    <location>
        <begin position="1360"/>
        <end position="1469"/>
    </location>
</feature>
<comment type="caution">
    <text evidence="4">The sequence shown here is derived from an EMBL/GenBank/DDBJ whole genome shotgun (WGS) entry which is preliminary data.</text>
</comment>
<dbReference type="Gene3D" id="2.30.30.40">
    <property type="entry name" value="SH3 Domains"/>
    <property type="match status" value="1"/>
</dbReference>
<feature type="coiled-coil region" evidence="2">
    <location>
        <begin position="855"/>
        <end position="1036"/>
    </location>
</feature>
<feature type="region of interest" description="Disordered" evidence="3">
    <location>
        <begin position="218"/>
        <end position="244"/>
    </location>
</feature>
<gene>
    <name evidence="4" type="primary">Mia3</name>
    <name evidence="4" type="ORF">TNCT_687451</name>
</gene>
<feature type="region of interest" description="Disordered" evidence="3">
    <location>
        <begin position="146"/>
        <end position="169"/>
    </location>
</feature>
<accession>A0A8X6IGA8</accession>
<feature type="compositionally biased region" description="Polar residues" evidence="3">
    <location>
        <begin position="480"/>
        <end position="502"/>
    </location>
</feature>
<feature type="region of interest" description="Disordered" evidence="3">
    <location>
        <begin position="524"/>
        <end position="577"/>
    </location>
</feature>
<reference evidence="4" key="1">
    <citation type="submission" date="2020-07" db="EMBL/GenBank/DDBJ databases">
        <title>Multicomponent nature underlies the extraordinary mechanical properties of spider dragline silk.</title>
        <authorList>
            <person name="Kono N."/>
            <person name="Nakamura H."/>
            <person name="Mori M."/>
            <person name="Yoshida Y."/>
            <person name="Ohtoshi R."/>
            <person name="Malay A.D."/>
            <person name="Moran D.A.P."/>
            <person name="Tomita M."/>
            <person name="Numata K."/>
            <person name="Arakawa K."/>
        </authorList>
    </citation>
    <scope>NUCLEOTIDE SEQUENCE</scope>
</reference>